<dbReference type="Pfam" id="PF15430">
    <property type="entry name" value="SVWC"/>
    <property type="match status" value="1"/>
</dbReference>
<dbReference type="InterPro" id="IPR053308">
    <property type="entry name" value="Vago-like"/>
</dbReference>
<evidence type="ECO:0000259" key="4">
    <source>
        <dbReference type="SMART" id="SM01318"/>
    </source>
</evidence>
<name>A0A139WBJ2_TRICA</name>
<dbReference type="PANTHER" id="PTHR39957:SF1">
    <property type="entry name" value="AT09846P1-RELATED"/>
    <property type="match status" value="1"/>
</dbReference>
<reference evidence="5 6" key="2">
    <citation type="journal article" date="2010" name="Nucleic Acids Res.">
        <title>BeetleBase in 2010: revisions to provide comprehensive genomic information for Tribolium castaneum.</title>
        <authorList>
            <person name="Kim H.S."/>
            <person name="Murphy T."/>
            <person name="Xia J."/>
            <person name="Caragea D."/>
            <person name="Park Y."/>
            <person name="Beeman R.W."/>
            <person name="Lorenzen M.D."/>
            <person name="Butcher S."/>
            <person name="Manak J.R."/>
            <person name="Brown S.J."/>
        </authorList>
    </citation>
    <scope>GENOME REANNOTATION</scope>
    <source>
        <strain evidence="5 6">Georgia GA2</strain>
    </source>
</reference>
<comment type="subcellular location">
    <subcellularLocation>
        <location evidence="1">Secreted</location>
    </subcellularLocation>
</comment>
<keyword evidence="3" id="KW-0732">Signal</keyword>
<evidence type="ECO:0000256" key="2">
    <source>
        <dbReference type="ARBA" id="ARBA00022525"/>
    </source>
</evidence>
<keyword evidence="2" id="KW-0964">Secreted</keyword>
<accession>A0A139WBJ2</accession>
<dbReference type="SMART" id="SM01318">
    <property type="entry name" value="SVWC"/>
    <property type="match status" value="1"/>
</dbReference>
<reference evidence="5 6" key="1">
    <citation type="journal article" date="2008" name="Nature">
        <title>The genome of the model beetle and pest Tribolium castaneum.</title>
        <authorList>
            <consortium name="Tribolium Genome Sequencing Consortium"/>
            <person name="Richards S."/>
            <person name="Gibbs R.A."/>
            <person name="Weinstock G.M."/>
            <person name="Brown S.J."/>
            <person name="Denell R."/>
            <person name="Beeman R.W."/>
            <person name="Gibbs R."/>
            <person name="Beeman R.W."/>
            <person name="Brown S.J."/>
            <person name="Bucher G."/>
            <person name="Friedrich M."/>
            <person name="Grimmelikhuijzen C.J."/>
            <person name="Klingler M."/>
            <person name="Lorenzen M."/>
            <person name="Richards S."/>
            <person name="Roth S."/>
            <person name="Schroder R."/>
            <person name="Tautz D."/>
            <person name="Zdobnov E.M."/>
            <person name="Muzny D."/>
            <person name="Gibbs R.A."/>
            <person name="Weinstock G.M."/>
            <person name="Attaway T."/>
            <person name="Bell S."/>
            <person name="Buhay C.J."/>
            <person name="Chandrabose M.N."/>
            <person name="Chavez D."/>
            <person name="Clerk-Blankenburg K.P."/>
            <person name="Cree A."/>
            <person name="Dao M."/>
            <person name="Davis C."/>
            <person name="Chacko J."/>
            <person name="Dinh H."/>
            <person name="Dugan-Rocha S."/>
            <person name="Fowler G."/>
            <person name="Garner T.T."/>
            <person name="Garnes J."/>
            <person name="Gnirke A."/>
            <person name="Hawes A."/>
            <person name="Hernandez J."/>
            <person name="Hines S."/>
            <person name="Holder M."/>
            <person name="Hume J."/>
            <person name="Jhangiani S.N."/>
            <person name="Joshi V."/>
            <person name="Khan Z.M."/>
            <person name="Jackson L."/>
            <person name="Kovar C."/>
            <person name="Kowis A."/>
            <person name="Lee S."/>
            <person name="Lewis L.R."/>
            <person name="Margolis J."/>
            <person name="Morgan M."/>
            <person name="Nazareth L.V."/>
            <person name="Nguyen N."/>
            <person name="Okwuonu G."/>
            <person name="Parker D."/>
            <person name="Richards S."/>
            <person name="Ruiz S.J."/>
            <person name="Santibanez J."/>
            <person name="Savard J."/>
            <person name="Scherer S.E."/>
            <person name="Schneider B."/>
            <person name="Sodergren E."/>
            <person name="Tautz D."/>
            <person name="Vattahil S."/>
            <person name="Villasana D."/>
            <person name="White C.S."/>
            <person name="Wright R."/>
            <person name="Park Y."/>
            <person name="Beeman R.W."/>
            <person name="Lord J."/>
            <person name="Oppert B."/>
            <person name="Lorenzen M."/>
            <person name="Brown S."/>
            <person name="Wang L."/>
            <person name="Savard J."/>
            <person name="Tautz D."/>
            <person name="Richards S."/>
            <person name="Weinstock G."/>
            <person name="Gibbs R.A."/>
            <person name="Liu Y."/>
            <person name="Worley K."/>
            <person name="Weinstock G."/>
            <person name="Elsik C.G."/>
            <person name="Reese J.T."/>
            <person name="Elhaik E."/>
            <person name="Landan G."/>
            <person name="Graur D."/>
            <person name="Arensburger P."/>
            <person name="Atkinson P."/>
            <person name="Beeman R.W."/>
            <person name="Beidler J."/>
            <person name="Brown S.J."/>
            <person name="Demuth J.P."/>
            <person name="Drury D.W."/>
            <person name="Du Y.Z."/>
            <person name="Fujiwara H."/>
            <person name="Lorenzen M."/>
            <person name="Maselli V."/>
            <person name="Osanai M."/>
            <person name="Park Y."/>
            <person name="Robertson H.M."/>
            <person name="Tu Z."/>
            <person name="Wang J.J."/>
            <person name="Wang S."/>
            <person name="Richards S."/>
            <person name="Song H."/>
            <person name="Zhang L."/>
            <person name="Sodergren E."/>
            <person name="Werner D."/>
            <person name="Stanke M."/>
            <person name="Morgenstern B."/>
            <person name="Solovyev V."/>
            <person name="Kosarev P."/>
            <person name="Brown G."/>
            <person name="Chen H.C."/>
            <person name="Ermolaeva O."/>
            <person name="Hlavina W."/>
            <person name="Kapustin Y."/>
            <person name="Kiryutin B."/>
            <person name="Kitts P."/>
            <person name="Maglott D."/>
            <person name="Pruitt K."/>
            <person name="Sapojnikov V."/>
            <person name="Souvorov A."/>
            <person name="Mackey A.J."/>
            <person name="Waterhouse R.M."/>
            <person name="Wyder S."/>
            <person name="Zdobnov E.M."/>
            <person name="Zdobnov E.M."/>
            <person name="Wyder S."/>
            <person name="Kriventseva E.V."/>
            <person name="Kadowaki T."/>
            <person name="Bork P."/>
            <person name="Aranda M."/>
            <person name="Bao R."/>
            <person name="Beermann A."/>
            <person name="Berns N."/>
            <person name="Bolognesi R."/>
            <person name="Bonneton F."/>
            <person name="Bopp D."/>
            <person name="Brown S.J."/>
            <person name="Bucher G."/>
            <person name="Butts T."/>
            <person name="Chaumot A."/>
            <person name="Denell R.E."/>
            <person name="Ferrier D.E."/>
            <person name="Friedrich M."/>
            <person name="Gordon C.M."/>
            <person name="Jindra M."/>
            <person name="Klingler M."/>
            <person name="Lan Q."/>
            <person name="Lattorff H.M."/>
            <person name="Laudet V."/>
            <person name="von Levetsow C."/>
            <person name="Liu Z."/>
            <person name="Lutz R."/>
            <person name="Lynch J.A."/>
            <person name="da Fonseca R.N."/>
            <person name="Posnien N."/>
            <person name="Reuter R."/>
            <person name="Roth S."/>
            <person name="Savard J."/>
            <person name="Schinko J.B."/>
            <person name="Schmitt C."/>
            <person name="Schoppmeier M."/>
            <person name="Schroder R."/>
            <person name="Shippy T.D."/>
            <person name="Simonnet F."/>
            <person name="Marques-Souza H."/>
            <person name="Tautz D."/>
            <person name="Tomoyasu Y."/>
            <person name="Trauner J."/>
            <person name="Van der Zee M."/>
            <person name="Vervoort M."/>
            <person name="Wittkopp N."/>
            <person name="Wimmer E.A."/>
            <person name="Yang X."/>
            <person name="Jones A.K."/>
            <person name="Sattelle D.B."/>
            <person name="Ebert P.R."/>
            <person name="Nelson D."/>
            <person name="Scott J.G."/>
            <person name="Beeman R.W."/>
            <person name="Muthukrishnan S."/>
            <person name="Kramer K.J."/>
            <person name="Arakane Y."/>
            <person name="Beeman R.W."/>
            <person name="Zhu Q."/>
            <person name="Hogenkamp D."/>
            <person name="Dixit R."/>
            <person name="Oppert B."/>
            <person name="Jiang H."/>
            <person name="Zou Z."/>
            <person name="Marshall J."/>
            <person name="Elpidina E."/>
            <person name="Vinokurov K."/>
            <person name="Oppert C."/>
            <person name="Zou Z."/>
            <person name="Evans J."/>
            <person name="Lu Z."/>
            <person name="Zhao P."/>
            <person name="Sumathipala N."/>
            <person name="Altincicek B."/>
            <person name="Vilcinskas A."/>
            <person name="Williams M."/>
            <person name="Hultmark D."/>
            <person name="Hetru C."/>
            <person name="Jiang H."/>
            <person name="Grimmelikhuijzen C.J."/>
            <person name="Hauser F."/>
            <person name="Cazzamali G."/>
            <person name="Williamson M."/>
            <person name="Park Y."/>
            <person name="Li B."/>
            <person name="Tanaka Y."/>
            <person name="Predel R."/>
            <person name="Neupert S."/>
            <person name="Schachtner J."/>
            <person name="Verleyen P."/>
            <person name="Raible F."/>
            <person name="Bork P."/>
            <person name="Friedrich M."/>
            <person name="Walden K.K."/>
            <person name="Robertson H.M."/>
            <person name="Angeli S."/>
            <person name="Foret S."/>
            <person name="Bucher G."/>
            <person name="Schuetz S."/>
            <person name="Maleszka R."/>
            <person name="Wimmer E.A."/>
            <person name="Beeman R.W."/>
            <person name="Lorenzen M."/>
            <person name="Tomoyasu Y."/>
            <person name="Miller S.C."/>
            <person name="Grossmann D."/>
            <person name="Bucher G."/>
        </authorList>
    </citation>
    <scope>NUCLEOTIDE SEQUENCE [LARGE SCALE GENOMIC DNA]</scope>
    <source>
        <strain evidence="5 6">Georgia GA2</strain>
    </source>
</reference>
<sequence>MTMKCFLIILNLCILQIHCGVGPGLRSTPPLKDQKTGCFDETLGHLESRKKLPVPGKCAMAHCQPDGSIFVDGRCALRLMRAPNCSKDLPVDLTKPYPHCCPVKCIIKENP</sequence>
<evidence type="ECO:0000313" key="6">
    <source>
        <dbReference type="Proteomes" id="UP000007266"/>
    </source>
</evidence>
<dbReference type="InParanoid" id="A0A139WBJ2"/>
<evidence type="ECO:0000256" key="1">
    <source>
        <dbReference type="ARBA" id="ARBA00004613"/>
    </source>
</evidence>
<dbReference type="Proteomes" id="UP000007266">
    <property type="component" value="Linkage group 9"/>
</dbReference>
<evidence type="ECO:0000256" key="3">
    <source>
        <dbReference type="SAM" id="SignalP"/>
    </source>
</evidence>
<protein>
    <recommendedName>
        <fullName evidence="4">Single domain-containing protein</fullName>
    </recommendedName>
</protein>
<feature type="domain" description="Single" evidence="4">
    <location>
        <begin position="38"/>
        <end position="105"/>
    </location>
</feature>
<organism evidence="5 6">
    <name type="scientific">Tribolium castaneum</name>
    <name type="common">Red flour beetle</name>
    <dbReference type="NCBI Taxonomy" id="7070"/>
    <lineage>
        <taxon>Eukaryota</taxon>
        <taxon>Metazoa</taxon>
        <taxon>Ecdysozoa</taxon>
        <taxon>Arthropoda</taxon>
        <taxon>Hexapoda</taxon>
        <taxon>Insecta</taxon>
        <taxon>Pterygota</taxon>
        <taxon>Neoptera</taxon>
        <taxon>Endopterygota</taxon>
        <taxon>Coleoptera</taxon>
        <taxon>Polyphaga</taxon>
        <taxon>Cucujiformia</taxon>
        <taxon>Tenebrionidae</taxon>
        <taxon>Tenebrionidae incertae sedis</taxon>
        <taxon>Tribolium</taxon>
    </lineage>
</organism>
<dbReference type="PANTHER" id="PTHR39957">
    <property type="entry name" value="AT09846P1-RELATED"/>
    <property type="match status" value="1"/>
</dbReference>
<feature type="chain" id="PRO_5007299644" description="Single domain-containing protein" evidence="3">
    <location>
        <begin position="20"/>
        <end position="111"/>
    </location>
</feature>
<feature type="signal peptide" evidence="3">
    <location>
        <begin position="1"/>
        <end position="19"/>
    </location>
</feature>
<gene>
    <name evidence="5" type="primary">AUGUSTUS-3.0.2_34391</name>
    <name evidence="5" type="ORF">TcasGA2_TC034391</name>
</gene>
<dbReference type="EMBL" id="KQ971372">
    <property type="protein sequence ID" value="KYB25273.1"/>
    <property type="molecule type" value="Genomic_DNA"/>
</dbReference>
<dbReference type="GO" id="GO:0005576">
    <property type="term" value="C:extracellular region"/>
    <property type="evidence" value="ECO:0007669"/>
    <property type="project" value="UniProtKB-SubCell"/>
</dbReference>
<keyword evidence="6" id="KW-1185">Reference proteome</keyword>
<dbReference type="AlphaFoldDB" id="A0A139WBJ2"/>
<dbReference type="InterPro" id="IPR029277">
    <property type="entry name" value="SVWC_dom"/>
</dbReference>
<evidence type="ECO:0000313" key="5">
    <source>
        <dbReference type="EMBL" id="KYB25273.1"/>
    </source>
</evidence>
<proteinExistence type="predicted"/>